<proteinExistence type="predicted"/>
<dbReference type="GO" id="GO:0016787">
    <property type="term" value="F:hydrolase activity"/>
    <property type="evidence" value="ECO:0007669"/>
    <property type="project" value="InterPro"/>
</dbReference>
<dbReference type="InterPro" id="IPR004843">
    <property type="entry name" value="Calcineurin-like_PHP"/>
</dbReference>
<comment type="caution">
    <text evidence="3">The sequence shown here is derived from an EMBL/GenBank/DDBJ whole genome shotgun (WGS) entry which is preliminary data.</text>
</comment>
<evidence type="ECO:0000259" key="2">
    <source>
        <dbReference type="Pfam" id="PF00149"/>
    </source>
</evidence>
<gene>
    <name evidence="3" type="ORF">WJX74_003103</name>
</gene>
<sequence>MAGSPHSGIAYRSALFALPSIHLPQRLAPQAAPGIGGAAHRWTGSDRSAKGRRNRAGRQKLRQDLPGLLRAHAIPQEDIEDCLGDAFGQTGPPPTYVTAPGRIVAVGDIHGDIVKAAAALCAAGVLGEEDGLPIWTGGDTTIVQIGDVLDRGDSEIGSLMLLRALDQQAREEGGAVYMLNGNHESLNLCGNFRYVTAGGYKESAMVAGLRGHQLERLECQKQARRMLYAPGGMIARQLALNPTVLIVNDTAFAHGGILPTHVQYGLEQINDDVSAWMRGTRNAEGNLRKPPFLAMGDPSSVMWNRMFSQEKFKTPWERHHVCSQLQRTLEMLQVRQMVVGHTPQVNGANCECDRRVWRVDVGMSRGVLNARPQVLEISRDAAGDTFTRLLMPGNGPLPRPAFWR</sequence>
<name>A0AAW1QXQ6_9CHLO</name>
<evidence type="ECO:0000256" key="1">
    <source>
        <dbReference type="SAM" id="MobiDB-lite"/>
    </source>
</evidence>
<dbReference type="EMBL" id="JALJOS010000022">
    <property type="protein sequence ID" value="KAK9825981.1"/>
    <property type="molecule type" value="Genomic_DNA"/>
</dbReference>
<dbReference type="SUPFAM" id="SSF56300">
    <property type="entry name" value="Metallo-dependent phosphatases"/>
    <property type="match status" value="1"/>
</dbReference>
<dbReference type="AlphaFoldDB" id="A0AAW1QXQ6"/>
<keyword evidence="4" id="KW-1185">Reference proteome</keyword>
<dbReference type="PANTHER" id="PTHR46546:SF4">
    <property type="entry name" value="SHEWANELLA-LIKE PROTEIN PHOSPHATASE 1"/>
    <property type="match status" value="1"/>
</dbReference>
<organism evidence="3 4">
    <name type="scientific">Apatococcus lobatus</name>
    <dbReference type="NCBI Taxonomy" id="904363"/>
    <lineage>
        <taxon>Eukaryota</taxon>
        <taxon>Viridiplantae</taxon>
        <taxon>Chlorophyta</taxon>
        <taxon>core chlorophytes</taxon>
        <taxon>Trebouxiophyceae</taxon>
        <taxon>Chlorellales</taxon>
        <taxon>Chlorellaceae</taxon>
        <taxon>Apatococcus</taxon>
    </lineage>
</organism>
<evidence type="ECO:0000313" key="4">
    <source>
        <dbReference type="Proteomes" id="UP001438707"/>
    </source>
</evidence>
<protein>
    <recommendedName>
        <fullName evidence="2">Calcineurin-like phosphoesterase domain-containing protein</fullName>
    </recommendedName>
</protein>
<dbReference type="InterPro" id="IPR029052">
    <property type="entry name" value="Metallo-depent_PP-like"/>
</dbReference>
<accession>A0AAW1QXQ6</accession>
<feature type="compositionally biased region" description="Basic residues" evidence="1">
    <location>
        <begin position="50"/>
        <end position="60"/>
    </location>
</feature>
<feature type="region of interest" description="Disordered" evidence="1">
    <location>
        <begin position="32"/>
        <end position="61"/>
    </location>
</feature>
<dbReference type="Proteomes" id="UP001438707">
    <property type="component" value="Unassembled WGS sequence"/>
</dbReference>
<evidence type="ECO:0000313" key="3">
    <source>
        <dbReference type="EMBL" id="KAK9825981.1"/>
    </source>
</evidence>
<dbReference type="Pfam" id="PF00149">
    <property type="entry name" value="Metallophos"/>
    <property type="match status" value="1"/>
</dbReference>
<reference evidence="3 4" key="1">
    <citation type="journal article" date="2024" name="Nat. Commun.">
        <title>Phylogenomics reveals the evolutionary origins of lichenization in chlorophyte algae.</title>
        <authorList>
            <person name="Puginier C."/>
            <person name="Libourel C."/>
            <person name="Otte J."/>
            <person name="Skaloud P."/>
            <person name="Haon M."/>
            <person name="Grisel S."/>
            <person name="Petersen M."/>
            <person name="Berrin J.G."/>
            <person name="Delaux P.M."/>
            <person name="Dal Grande F."/>
            <person name="Keller J."/>
        </authorList>
    </citation>
    <scope>NUCLEOTIDE SEQUENCE [LARGE SCALE GENOMIC DNA]</scope>
    <source>
        <strain evidence="3 4">SAG 2145</strain>
    </source>
</reference>
<feature type="domain" description="Calcineurin-like phosphoesterase" evidence="2">
    <location>
        <begin position="102"/>
        <end position="279"/>
    </location>
</feature>
<dbReference type="PANTHER" id="PTHR46546">
    <property type="entry name" value="SHEWANELLA-LIKE PROTEIN PHOSPHATASE 1"/>
    <property type="match status" value="1"/>
</dbReference>
<dbReference type="Gene3D" id="3.60.21.10">
    <property type="match status" value="1"/>
</dbReference>